<evidence type="ECO:0000313" key="3">
    <source>
        <dbReference type="EMBL" id="KRN59417.1"/>
    </source>
</evidence>
<comment type="caution">
    <text evidence="3">The sequence shown here is derived from an EMBL/GenBank/DDBJ whole genome shotgun (WGS) entry which is preliminary data.</text>
</comment>
<sequence length="436" mass="49980">MEDDNLKEKTYPEFNQRLVSGQLDNGMEVVLIPMAFQKSYAVLTTDFGSIDQSFTNSDQKVVTLPAGCAHFLEHKLFEKEDHDAFDLFGELGADSNAFTSYTQTSYQFSTTMNLHRCLAILLDFVQKPYFSTQGVKKEQGIIGQEIRMYADSPSSRLYTGTVANLYPNDPMREDIAGTENSIEKINPDVLYSAYQEFYRPSNLKLVVAGNFDPHALYDWLVDQESQYSTTKEPFPKRVANLSDPATSQLVDHQELLMDVQRPHVMMALRGSHHVADPAERLRYRLAVELLLEMLFDDTTDNFLRLYDQGVIDDSFSFSFEMERGFHFATWSSETNQPQEFTQAIREILMHAQENLARMQDQFESMQRGAVGRLVASLNSPELIANRYSSRLFGDVTIYDELKQLQSLTLADLRRALDQFIKPNLTTTFTIMPRTER</sequence>
<accession>A0A0R2I2C6</accession>
<dbReference type="STRING" id="396268.IV45_GL001160"/>
<proteinExistence type="predicted"/>
<dbReference type="Proteomes" id="UP000050934">
    <property type="component" value="Unassembled WGS sequence"/>
</dbReference>
<organism evidence="3 4">
    <name type="scientific">Limosilactobacillus secaliphilus</name>
    <dbReference type="NCBI Taxonomy" id="396268"/>
    <lineage>
        <taxon>Bacteria</taxon>
        <taxon>Bacillati</taxon>
        <taxon>Bacillota</taxon>
        <taxon>Bacilli</taxon>
        <taxon>Lactobacillales</taxon>
        <taxon>Lactobacillaceae</taxon>
        <taxon>Limosilactobacillus</taxon>
    </lineage>
</organism>
<dbReference type="InterPro" id="IPR011249">
    <property type="entry name" value="Metalloenz_LuxS/M16"/>
</dbReference>
<keyword evidence="4" id="KW-1185">Reference proteome</keyword>
<evidence type="ECO:0000259" key="1">
    <source>
        <dbReference type="Pfam" id="PF00675"/>
    </source>
</evidence>
<dbReference type="InterPro" id="IPR011765">
    <property type="entry name" value="Pept_M16_N"/>
</dbReference>
<dbReference type="InterPro" id="IPR007863">
    <property type="entry name" value="Peptidase_M16_C"/>
</dbReference>
<gene>
    <name evidence="3" type="ORF">IV45_GL001160</name>
</gene>
<dbReference type="GO" id="GO:0046872">
    <property type="term" value="F:metal ion binding"/>
    <property type="evidence" value="ECO:0007669"/>
    <property type="project" value="InterPro"/>
</dbReference>
<evidence type="ECO:0000313" key="4">
    <source>
        <dbReference type="Proteomes" id="UP000050934"/>
    </source>
</evidence>
<dbReference type="Gene3D" id="3.30.830.10">
    <property type="entry name" value="Metalloenzyme, LuxS/M16 peptidase-like"/>
    <property type="match status" value="2"/>
</dbReference>
<dbReference type="AlphaFoldDB" id="A0A0R2I2C6"/>
<dbReference type="Pfam" id="PF00675">
    <property type="entry name" value="Peptidase_M16"/>
    <property type="match status" value="1"/>
</dbReference>
<dbReference type="PANTHER" id="PTHR11851">
    <property type="entry name" value="METALLOPROTEASE"/>
    <property type="match status" value="1"/>
</dbReference>
<feature type="domain" description="Peptidase M16 N-terminal" evidence="1">
    <location>
        <begin position="66"/>
        <end position="178"/>
    </location>
</feature>
<dbReference type="OrthoDB" id="9811314at2"/>
<evidence type="ECO:0000259" key="2">
    <source>
        <dbReference type="Pfam" id="PF05193"/>
    </source>
</evidence>
<reference evidence="3 4" key="1">
    <citation type="journal article" date="2015" name="Genome Announc.">
        <title>Expanding the biotechnology potential of lactobacilli through comparative genomics of 213 strains and associated genera.</title>
        <authorList>
            <person name="Sun Z."/>
            <person name="Harris H.M."/>
            <person name="McCann A."/>
            <person name="Guo C."/>
            <person name="Argimon S."/>
            <person name="Zhang W."/>
            <person name="Yang X."/>
            <person name="Jeffery I.B."/>
            <person name="Cooney J.C."/>
            <person name="Kagawa T.F."/>
            <person name="Liu W."/>
            <person name="Song Y."/>
            <person name="Salvetti E."/>
            <person name="Wrobel A."/>
            <person name="Rasinkangas P."/>
            <person name="Parkhill J."/>
            <person name="Rea M.C."/>
            <person name="O'Sullivan O."/>
            <person name="Ritari J."/>
            <person name="Douillard F.P."/>
            <person name="Paul Ross R."/>
            <person name="Yang R."/>
            <person name="Briner A.E."/>
            <person name="Felis G.E."/>
            <person name="de Vos W.M."/>
            <person name="Barrangou R."/>
            <person name="Klaenhammer T.R."/>
            <person name="Caufield P.W."/>
            <person name="Cui Y."/>
            <person name="Zhang H."/>
            <person name="O'Toole P.W."/>
        </authorList>
    </citation>
    <scope>NUCLEOTIDE SEQUENCE [LARGE SCALE GENOMIC DNA]</scope>
    <source>
        <strain evidence="3 4">DSM 17896</strain>
    </source>
</reference>
<dbReference type="InterPro" id="IPR050361">
    <property type="entry name" value="MPP/UQCRC_Complex"/>
</dbReference>
<dbReference type="Pfam" id="PF05193">
    <property type="entry name" value="Peptidase_M16_C"/>
    <property type="match status" value="1"/>
</dbReference>
<dbReference type="PATRIC" id="fig|396268.3.peg.1172"/>
<dbReference type="NCBIfam" id="NF047421">
    <property type="entry name" value="YfmH_fam"/>
    <property type="match status" value="1"/>
</dbReference>
<protein>
    <submittedName>
        <fullName evidence="3">Peptidase M16 domain-containing protein</fullName>
    </submittedName>
</protein>
<dbReference type="SUPFAM" id="SSF63411">
    <property type="entry name" value="LuxS/MPP-like metallohydrolase"/>
    <property type="match status" value="2"/>
</dbReference>
<name>A0A0R2I2C6_9LACO</name>
<dbReference type="PANTHER" id="PTHR11851:SF134">
    <property type="entry name" value="ZINC-DEPENDENT PROTEASE"/>
    <property type="match status" value="1"/>
</dbReference>
<feature type="domain" description="Peptidase M16 C-terminal" evidence="2">
    <location>
        <begin position="184"/>
        <end position="354"/>
    </location>
</feature>
<dbReference type="EMBL" id="JQBW01000004">
    <property type="protein sequence ID" value="KRN59417.1"/>
    <property type="molecule type" value="Genomic_DNA"/>
</dbReference>